<feature type="signal peptide" evidence="1">
    <location>
        <begin position="1"/>
        <end position="16"/>
    </location>
</feature>
<evidence type="ECO:0000256" key="1">
    <source>
        <dbReference type="SAM" id="SignalP"/>
    </source>
</evidence>
<keyword evidence="1" id="KW-0732">Signal</keyword>
<evidence type="ECO:0000313" key="2">
    <source>
        <dbReference type="EMBL" id="MCF2870056.1"/>
    </source>
</evidence>
<dbReference type="Proteomes" id="UP001200557">
    <property type="component" value="Unassembled WGS sequence"/>
</dbReference>
<reference evidence="2 3" key="1">
    <citation type="submission" date="2022-01" db="EMBL/GenBank/DDBJ databases">
        <title>Octadecabacter sp. nov., isolated from a marine alga.</title>
        <authorList>
            <person name="Jin M.S."/>
            <person name="Kim H.M."/>
            <person name="Han D.M."/>
            <person name="Jung J.J."/>
            <person name="Jeon C.O."/>
        </authorList>
    </citation>
    <scope>NUCLEOTIDE SEQUENCE [LARGE SCALE GENOMIC DNA]</scope>
    <source>
        <strain evidence="2 3">G9-8</strain>
    </source>
</reference>
<accession>A0ABS9CSY2</accession>
<evidence type="ECO:0000313" key="3">
    <source>
        <dbReference type="Proteomes" id="UP001200557"/>
    </source>
</evidence>
<dbReference type="EMBL" id="JAKGAQ010000001">
    <property type="protein sequence ID" value="MCF2870056.1"/>
    <property type="molecule type" value="Genomic_DNA"/>
</dbReference>
<comment type="caution">
    <text evidence="2">The sequence shown here is derived from an EMBL/GenBank/DDBJ whole genome shotgun (WGS) entry which is preliminary data.</text>
</comment>
<organism evidence="2 3">
    <name type="scientific">Octadecabacter dasysiphoniae</name>
    <dbReference type="NCBI Taxonomy" id="2909341"/>
    <lineage>
        <taxon>Bacteria</taxon>
        <taxon>Pseudomonadati</taxon>
        <taxon>Pseudomonadota</taxon>
        <taxon>Alphaproteobacteria</taxon>
        <taxon>Rhodobacterales</taxon>
        <taxon>Roseobacteraceae</taxon>
        <taxon>Octadecabacter</taxon>
    </lineage>
</organism>
<sequence>MRSVLILIALAGPAFAETPLDGAAFEALVEGKTLSFSTGAFPYGVEYYGPNRQVVWSFQGGDCVAGEWFEKASDTGPNICFVYDNNPDPQCWQVFDVDGKIRADFANTPGTTVLYEAVESEPLICSGVGT</sequence>
<protein>
    <submittedName>
        <fullName evidence="2">Uncharacterized protein</fullName>
    </submittedName>
</protein>
<keyword evidence="3" id="KW-1185">Reference proteome</keyword>
<feature type="chain" id="PRO_5045799506" evidence="1">
    <location>
        <begin position="17"/>
        <end position="130"/>
    </location>
</feature>
<dbReference type="RefSeq" id="WP_235224176.1">
    <property type="nucleotide sequence ID" value="NZ_JAKGAQ010000001.1"/>
</dbReference>
<name>A0ABS9CSY2_9RHOB</name>
<proteinExistence type="predicted"/>
<gene>
    <name evidence="2" type="ORF">L0664_03160</name>
</gene>